<dbReference type="AlphaFoldDB" id="A0A1H2X1M0"/>
<proteinExistence type="inferred from homology"/>
<keyword evidence="4" id="KW-1185">Reference proteome</keyword>
<dbReference type="PANTHER" id="PTHR43434">
    <property type="entry name" value="PHOSPHOGLYCOLATE PHOSPHATASE"/>
    <property type="match status" value="1"/>
</dbReference>
<comment type="function">
    <text evidence="2">Involved in phosphonate degradation.</text>
</comment>
<dbReference type="Pfam" id="PF00702">
    <property type="entry name" value="Hydrolase"/>
    <property type="match status" value="1"/>
</dbReference>
<comment type="subunit">
    <text evidence="2">Homodimer.</text>
</comment>
<reference evidence="3 4" key="1">
    <citation type="submission" date="2016-10" db="EMBL/GenBank/DDBJ databases">
        <authorList>
            <person name="de Groot N.N."/>
        </authorList>
    </citation>
    <scope>NUCLEOTIDE SEQUENCE [LARGE SCALE GENOMIC DNA]</scope>
    <source>
        <strain evidence="3 4">DSM 17890</strain>
    </source>
</reference>
<dbReference type="SUPFAM" id="SSF56784">
    <property type="entry name" value="HAD-like"/>
    <property type="match status" value="1"/>
</dbReference>
<dbReference type="Gene3D" id="1.10.150.240">
    <property type="entry name" value="Putative phosphatase, domain 2"/>
    <property type="match status" value="1"/>
</dbReference>
<keyword evidence="2" id="KW-0479">Metal-binding</keyword>
<dbReference type="OrthoDB" id="5504491at2"/>
<sequence length="261" mass="27212">MKFQAAVFDWAGTMIDFGSFAPMGVFVEAFSRFGIKATIADARGPMGRPKRAHIQAMLAQNGIRRQWEAAHGGAPTEADVDAIYEIFVPMNEEVAPRYAALVPGAKGAVDQLAARGIRVGSTTGYTRSIMARVLPAAAAQGYAPECVVCADDVADGRPGPGQMLRAMELLGVTDGAAVVKVDDTEPGIAEGVAVGALTVGVAMSGNHVGLTPEDLAALPAPERERLRTRATEALRGAGADHVIDTVADLPALLAMLEHVRA</sequence>
<dbReference type="RefSeq" id="WP_092680776.1">
    <property type="nucleotide sequence ID" value="NZ_FNMZ01000002.1"/>
</dbReference>
<feature type="active site" description="Nucleophile" evidence="2">
    <location>
        <position position="9"/>
    </location>
</feature>
<gene>
    <name evidence="2" type="primary">phnX</name>
    <name evidence="3" type="ORF">SAMN05444336_102556</name>
</gene>
<dbReference type="GO" id="GO:0050194">
    <property type="term" value="F:phosphonoacetaldehyde hydrolase activity"/>
    <property type="evidence" value="ECO:0007669"/>
    <property type="project" value="UniProtKB-UniRule"/>
</dbReference>
<feature type="binding site" evidence="2">
    <location>
        <position position="9"/>
    </location>
    <ligand>
        <name>Mg(2+)</name>
        <dbReference type="ChEBI" id="CHEBI:18420"/>
    </ligand>
</feature>
<keyword evidence="2 3" id="KW-0378">Hydrolase</keyword>
<feature type="active site" description="Schiff-base intermediate with substrate" evidence="2">
    <location>
        <position position="50"/>
    </location>
</feature>
<dbReference type="GO" id="GO:0005829">
    <property type="term" value="C:cytosol"/>
    <property type="evidence" value="ECO:0007669"/>
    <property type="project" value="TreeGrafter"/>
</dbReference>
<evidence type="ECO:0000313" key="3">
    <source>
        <dbReference type="EMBL" id="SDW86129.1"/>
    </source>
</evidence>
<dbReference type="InterPro" id="IPR023198">
    <property type="entry name" value="PGP-like_dom2"/>
</dbReference>
<evidence type="ECO:0000313" key="4">
    <source>
        <dbReference type="Proteomes" id="UP000199118"/>
    </source>
</evidence>
<dbReference type="InterPro" id="IPR006323">
    <property type="entry name" value="Phosphonoacetald_hydro"/>
</dbReference>
<comment type="catalytic activity">
    <reaction evidence="2">
        <text>phosphonoacetaldehyde + H2O = acetaldehyde + phosphate + H(+)</text>
        <dbReference type="Rhea" id="RHEA:18905"/>
        <dbReference type="ChEBI" id="CHEBI:15343"/>
        <dbReference type="ChEBI" id="CHEBI:15377"/>
        <dbReference type="ChEBI" id="CHEBI:15378"/>
        <dbReference type="ChEBI" id="CHEBI:43474"/>
        <dbReference type="ChEBI" id="CHEBI:58383"/>
        <dbReference type="EC" id="3.11.1.1"/>
    </reaction>
</comment>
<comment type="cofactor">
    <cofactor evidence="2">
        <name>Mg(2+)</name>
        <dbReference type="ChEBI" id="CHEBI:18420"/>
    </cofactor>
    <text evidence="2">Binds 1 Mg(2+) ion per subunit.</text>
</comment>
<keyword evidence="1 2" id="KW-0704">Schiff base</keyword>
<dbReference type="Proteomes" id="UP000199118">
    <property type="component" value="Unassembled WGS sequence"/>
</dbReference>
<dbReference type="GO" id="GO:0000287">
    <property type="term" value="F:magnesium ion binding"/>
    <property type="evidence" value="ECO:0007669"/>
    <property type="project" value="UniProtKB-UniRule"/>
</dbReference>
<dbReference type="PANTHER" id="PTHR43434:SF19">
    <property type="entry name" value="PHOSPHONOACETALDEHYDE HYDROLASE"/>
    <property type="match status" value="1"/>
</dbReference>
<accession>A0A1H2X1M0</accession>
<dbReference type="SFLD" id="SFLDG01129">
    <property type="entry name" value="C1.5:_HAD__Beta-PGM__Phosphata"/>
    <property type="match status" value="1"/>
</dbReference>
<dbReference type="Gene3D" id="3.40.50.1000">
    <property type="entry name" value="HAD superfamily/HAD-like"/>
    <property type="match status" value="1"/>
</dbReference>
<dbReference type="NCBIfam" id="TIGR01422">
    <property type="entry name" value="phosphonatase"/>
    <property type="match status" value="1"/>
</dbReference>
<organism evidence="3 4">
    <name type="scientific">Albimonas donghaensis</name>
    <dbReference type="NCBI Taxonomy" id="356660"/>
    <lineage>
        <taxon>Bacteria</taxon>
        <taxon>Pseudomonadati</taxon>
        <taxon>Pseudomonadota</taxon>
        <taxon>Alphaproteobacteria</taxon>
        <taxon>Rhodobacterales</taxon>
        <taxon>Paracoccaceae</taxon>
        <taxon>Albimonas</taxon>
    </lineage>
</organism>
<dbReference type="InterPro" id="IPR050155">
    <property type="entry name" value="HAD-like_hydrolase_sf"/>
</dbReference>
<dbReference type="GO" id="GO:0019700">
    <property type="term" value="P:organic phosphonate catabolic process"/>
    <property type="evidence" value="ECO:0007669"/>
    <property type="project" value="InterPro"/>
</dbReference>
<evidence type="ECO:0000256" key="1">
    <source>
        <dbReference type="ARBA" id="ARBA00023270"/>
    </source>
</evidence>
<dbReference type="EC" id="3.11.1.1" evidence="2"/>
<evidence type="ECO:0000256" key="2">
    <source>
        <dbReference type="HAMAP-Rule" id="MF_01375"/>
    </source>
</evidence>
<feature type="binding site" evidence="2">
    <location>
        <position position="183"/>
    </location>
    <ligand>
        <name>Mg(2+)</name>
        <dbReference type="ChEBI" id="CHEBI:18420"/>
    </ligand>
</feature>
<dbReference type="STRING" id="356660.SAMN05444336_102556"/>
<dbReference type="EMBL" id="FNMZ01000002">
    <property type="protein sequence ID" value="SDW86129.1"/>
    <property type="molecule type" value="Genomic_DNA"/>
</dbReference>
<name>A0A1H2X1M0_9RHOB</name>
<dbReference type="GO" id="GO:0008967">
    <property type="term" value="F:phosphoglycolate phosphatase activity"/>
    <property type="evidence" value="ECO:0007669"/>
    <property type="project" value="TreeGrafter"/>
</dbReference>
<keyword evidence="2" id="KW-0460">Magnesium</keyword>
<comment type="similarity">
    <text evidence="2">Belongs to the HAD-like hydrolase superfamily. PhnX family.</text>
</comment>
<dbReference type="InterPro" id="IPR036412">
    <property type="entry name" value="HAD-like_sf"/>
</dbReference>
<dbReference type="NCBIfam" id="TIGR01509">
    <property type="entry name" value="HAD-SF-IA-v3"/>
    <property type="match status" value="1"/>
</dbReference>
<dbReference type="InterPro" id="IPR023214">
    <property type="entry name" value="HAD_sf"/>
</dbReference>
<feature type="binding site" evidence="2">
    <location>
        <position position="11"/>
    </location>
    <ligand>
        <name>Mg(2+)</name>
        <dbReference type="ChEBI" id="CHEBI:18420"/>
    </ligand>
</feature>
<dbReference type="HAMAP" id="MF_01375">
    <property type="entry name" value="PhnX"/>
    <property type="match status" value="1"/>
</dbReference>
<dbReference type="GO" id="GO:0006281">
    <property type="term" value="P:DNA repair"/>
    <property type="evidence" value="ECO:0007669"/>
    <property type="project" value="TreeGrafter"/>
</dbReference>
<dbReference type="SFLD" id="SFLDS00003">
    <property type="entry name" value="Haloacid_Dehalogenase"/>
    <property type="match status" value="1"/>
</dbReference>
<protein>
    <recommendedName>
        <fullName evidence="2">Phosphonoacetaldehyde hydrolase</fullName>
        <shortName evidence="2">Phosphonatase</shortName>
        <ecNumber evidence="2">3.11.1.1</ecNumber>
    </recommendedName>
    <alternativeName>
        <fullName evidence="2">Phosphonoacetaldehyde phosphonohydrolase</fullName>
    </alternativeName>
</protein>
<dbReference type="InterPro" id="IPR006439">
    <property type="entry name" value="HAD-SF_hydro_IA"/>
</dbReference>